<evidence type="ECO:0000313" key="2">
    <source>
        <dbReference type="Proteomes" id="UP001175211"/>
    </source>
</evidence>
<gene>
    <name evidence="1" type="ORF">EV420DRAFT_1563687</name>
</gene>
<protein>
    <submittedName>
        <fullName evidence="1">Uncharacterized protein</fullName>
    </submittedName>
</protein>
<dbReference type="RefSeq" id="XP_060327010.1">
    <property type="nucleotide sequence ID" value="XM_060473947.1"/>
</dbReference>
<dbReference type="Proteomes" id="UP001175211">
    <property type="component" value="Unassembled WGS sequence"/>
</dbReference>
<keyword evidence="2" id="KW-1185">Reference proteome</keyword>
<name>A0AA39MXC9_ARMTA</name>
<dbReference type="GeneID" id="85357495"/>
<proteinExistence type="predicted"/>
<comment type="caution">
    <text evidence="1">The sequence shown here is derived from an EMBL/GenBank/DDBJ whole genome shotgun (WGS) entry which is preliminary data.</text>
</comment>
<organism evidence="1 2">
    <name type="scientific">Armillaria tabescens</name>
    <name type="common">Ringless honey mushroom</name>
    <name type="synonym">Agaricus tabescens</name>
    <dbReference type="NCBI Taxonomy" id="1929756"/>
    <lineage>
        <taxon>Eukaryota</taxon>
        <taxon>Fungi</taxon>
        <taxon>Dikarya</taxon>
        <taxon>Basidiomycota</taxon>
        <taxon>Agaricomycotina</taxon>
        <taxon>Agaricomycetes</taxon>
        <taxon>Agaricomycetidae</taxon>
        <taxon>Agaricales</taxon>
        <taxon>Marasmiineae</taxon>
        <taxon>Physalacriaceae</taxon>
        <taxon>Desarmillaria</taxon>
    </lineage>
</organism>
<sequence>MAPEYLPPSHYFAPLKKAVDDAWSKDTFDTFTALDFFLRDLLSTDEARNRFLLGTLSFEEFGNALKGSILPPTCSCEGFVLSVLESAGPSFHLELVQTVPQNGTPVHSFALARHSNDRRPALVDSTMGHLTALAVTPKLFLFKNLGAKPPAFIHSINLPKLPISSPVLKSTASLPSYFFKNALANQEMTTRTATKSDLLLQPFLALKHERCYILCIRYRQGRFNRYGGQVILDLRHRQLTISDKYINLFSTFDLSNSQFGLAQVRKDFKRLAQFNPAAFTRVKQETIVRVARAVAALPLSATIASKPTGC</sequence>
<reference evidence="1" key="1">
    <citation type="submission" date="2023-06" db="EMBL/GenBank/DDBJ databases">
        <authorList>
            <consortium name="Lawrence Berkeley National Laboratory"/>
            <person name="Ahrendt S."/>
            <person name="Sahu N."/>
            <person name="Indic B."/>
            <person name="Wong-Bajracharya J."/>
            <person name="Merenyi Z."/>
            <person name="Ke H.-M."/>
            <person name="Monk M."/>
            <person name="Kocsube S."/>
            <person name="Drula E."/>
            <person name="Lipzen A."/>
            <person name="Balint B."/>
            <person name="Henrissat B."/>
            <person name="Andreopoulos B."/>
            <person name="Martin F.M."/>
            <person name="Harder C.B."/>
            <person name="Rigling D."/>
            <person name="Ford K.L."/>
            <person name="Foster G.D."/>
            <person name="Pangilinan J."/>
            <person name="Papanicolaou A."/>
            <person name="Barry K."/>
            <person name="LaButti K."/>
            <person name="Viragh M."/>
            <person name="Koriabine M."/>
            <person name="Yan M."/>
            <person name="Riley R."/>
            <person name="Champramary S."/>
            <person name="Plett K.L."/>
            <person name="Tsai I.J."/>
            <person name="Slot J."/>
            <person name="Sipos G."/>
            <person name="Plett J."/>
            <person name="Nagy L.G."/>
            <person name="Grigoriev I.V."/>
        </authorList>
    </citation>
    <scope>NUCLEOTIDE SEQUENCE</scope>
    <source>
        <strain evidence="1">CCBAS 213</strain>
    </source>
</reference>
<dbReference type="AlphaFoldDB" id="A0AA39MXC9"/>
<dbReference type="EMBL" id="JAUEPS010000037">
    <property type="protein sequence ID" value="KAK0449718.1"/>
    <property type="molecule type" value="Genomic_DNA"/>
</dbReference>
<accession>A0AA39MXC9</accession>
<evidence type="ECO:0000313" key="1">
    <source>
        <dbReference type="EMBL" id="KAK0449718.1"/>
    </source>
</evidence>